<gene>
    <name evidence="2" type="ORF">NDU88_002135</name>
</gene>
<feature type="region of interest" description="Disordered" evidence="1">
    <location>
        <begin position="1"/>
        <end position="25"/>
    </location>
</feature>
<accession>A0AAV7UCC0</accession>
<keyword evidence="3" id="KW-1185">Reference proteome</keyword>
<organism evidence="2 3">
    <name type="scientific">Pleurodeles waltl</name>
    <name type="common">Iberian ribbed newt</name>
    <dbReference type="NCBI Taxonomy" id="8319"/>
    <lineage>
        <taxon>Eukaryota</taxon>
        <taxon>Metazoa</taxon>
        <taxon>Chordata</taxon>
        <taxon>Craniata</taxon>
        <taxon>Vertebrata</taxon>
        <taxon>Euteleostomi</taxon>
        <taxon>Amphibia</taxon>
        <taxon>Batrachia</taxon>
        <taxon>Caudata</taxon>
        <taxon>Salamandroidea</taxon>
        <taxon>Salamandridae</taxon>
        <taxon>Pleurodelinae</taxon>
        <taxon>Pleurodeles</taxon>
    </lineage>
</organism>
<evidence type="ECO:0000313" key="2">
    <source>
        <dbReference type="EMBL" id="KAJ1185342.1"/>
    </source>
</evidence>
<reference evidence="2" key="1">
    <citation type="journal article" date="2022" name="bioRxiv">
        <title>Sequencing and chromosome-scale assembly of the giantPleurodeles waltlgenome.</title>
        <authorList>
            <person name="Brown T."/>
            <person name="Elewa A."/>
            <person name="Iarovenko S."/>
            <person name="Subramanian E."/>
            <person name="Araus A.J."/>
            <person name="Petzold A."/>
            <person name="Susuki M."/>
            <person name="Suzuki K.-i.T."/>
            <person name="Hayashi T."/>
            <person name="Toyoda A."/>
            <person name="Oliveira C."/>
            <person name="Osipova E."/>
            <person name="Leigh N.D."/>
            <person name="Simon A."/>
            <person name="Yun M.H."/>
        </authorList>
    </citation>
    <scope>NUCLEOTIDE SEQUENCE</scope>
    <source>
        <strain evidence="2">20211129_DDA</strain>
        <tissue evidence="2">Liver</tissue>
    </source>
</reference>
<sequence>MRLTSQRNVTESGSTRDQLEQLRQPGREAVRLRCTGSADLSVQRFPECPELEHSTASALRTTVPRMPRTQTLRLQFKGS</sequence>
<evidence type="ECO:0000313" key="3">
    <source>
        <dbReference type="Proteomes" id="UP001066276"/>
    </source>
</evidence>
<evidence type="ECO:0000256" key="1">
    <source>
        <dbReference type="SAM" id="MobiDB-lite"/>
    </source>
</evidence>
<dbReference type="AlphaFoldDB" id="A0AAV7UCC0"/>
<feature type="compositionally biased region" description="Polar residues" evidence="1">
    <location>
        <begin position="1"/>
        <end position="16"/>
    </location>
</feature>
<dbReference type="Proteomes" id="UP001066276">
    <property type="component" value="Chromosome 3_1"/>
</dbReference>
<name>A0AAV7UCC0_PLEWA</name>
<comment type="caution">
    <text evidence="2">The sequence shown here is derived from an EMBL/GenBank/DDBJ whole genome shotgun (WGS) entry which is preliminary data.</text>
</comment>
<dbReference type="EMBL" id="JANPWB010000005">
    <property type="protein sequence ID" value="KAJ1185342.1"/>
    <property type="molecule type" value="Genomic_DNA"/>
</dbReference>
<proteinExistence type="predicted"/>
<protein>
    <submittedName>
        <fullName evidence="2">Uncharacterized protein</fullName>
    </submittedName>
</protein>